<comment type="caution">
    <text evidence="1">The sequence shown here is derived from an EMBL/GenBank/DDBJ whole genome shotgun (WGS) entry which is preliminary data.</text>
</comment>
<protein>
    <submittedName>
        <fullName evidence="1">Uncharacterized protein</fullName>
    </submittedName>
</protein>
<organism evidence="1 2">
    <name type="scientific">Candidatus Raymondbacteria bacterium RIFOXYD12_FULL_49_13</name>
    <dbReference type="NCBI Taxonomy" id="1817890"/>
    <lineage>
        <taxon>Bacteria</taxon>
        <taxon>Raymondiibacteriota</taxon>
    </lineage>
</organism>
<name>A0A1F7F878_UNCRA</name>
<evidence type="ECO:0000313" key="2">
    <source>
        <dbReference type="Proteomes" id="UP000179243"/>
    </source>
</evidence>
<accession>A0A1F7F878</accession>
<dbReference type="EMBL" id="MFYX01000101">
    <property type="protein sequence ID" value="OGK02833.1"/>
    <property type="molecule type" value="Genomic_DNA"/>
</dbReference>
<dbReference type="AlphaFoldDB" id="A0A1F7F878"/>
<gene>
    <name evidence="1" type="ORF">A2519_06610</name>
</gene>
<sequence length="530" mass="58794">MQKFILAAILAVAVFVTIVADIWKRSRDGIPDAAQTDITSLVFSSAPLIGAASVEITSSVRHQPKWNIEETRIDSLLRPFADFSLPEEKNKPNFRRKIINRIFLKTLVFSDKKQKAALISVEIPQITGQQLEAIYDTLEHGFGMQRQFVAVFSTAAVNNYTLSPTDLAKSAAAALASALAAPVEAEFTVIFPDSGMPLANYGQVSLEAGIMDLPPLCGPQVMNKQYDATERANKWFASLSDSTFALPPLSITTTPVKGLRTPLVVFRNRERNIIGGFILSPYLPCVTPPSELAGDISSDYIFHATTFLEKKLGGAFLFLRAPSADLIPYIDNFSHPNAHSFGLRISATLVQYIKKASWERLRKGWFYTMPLSLPVKPAFQEPAGELYMDLQKYRIQLEQVRKTSVAIETKRAIQDLFLDAFYQYNNAHANLFPGPLAMRALRMNETLLLGLQGDYFYETGKKIAELYPDVSLLVAGNMDRSTSYIVPETRFAGGYRANRTFYAREAEAAAIHAVHSLISAVKPFNTGAEK</sequence>
<evidence type="ECO:0000313" key="1">
    <source>
        <dbReference type="EMBL" id="OGK02833.1"/>
    </source>
</evidence>
<reference evidence="1 2" key="1">
    <citation type="journal article" date="2016" name="Nat. Commun.">
        <title>Thousands of microbial genomes shed light on interconnected biogeochemical processes in an aquifer system.</title>
        <authorList>
            <person name="Anantharaman K."/>
            <person name="Brown C.T."/>
            <person name="Hug L.A."/>
            <person name="Sharon I."/>
            <person name="Castelle C.J."/>
            <person name="Probst A.J."/>
            <person name="Thomas B.C."/>
            <person name="Singh A."/>
            <person name="Wilkins M.J."/>
            <person name="Karaoz U."/>
            <person name="Brodie E.L."/>
            <person name="Williams K.H."/>
            <person name="Hubbard S.S."/>
            <person name="Banfield J.F."/>
        </authorList>
    </citation>
    <scope>NUCLEOTIDE SEQUENCE [LARGE SCALE GENOMIC DNA]</scope>
</reference>
<dbReference type="Proteomes" id="UP000179243">
    <property type="component" value="Unassembled WGS sequence"/>
</dbReference>
<proteinExistence type="predicted"/>